<proteinExistence type="predicted"/>
<evidence type="ECO:0000313" key="2">
    <source>
        <dbReference type="Proteomes" id="UP000501316"/>
    </source>
</evidence>
<keyword evidence="1" id="KW-0418">Kinase</keyword>
<evidence type="ECO:0000313" key="1">
    <source>
        <dbReference type="EMBL" id="QKN24775.1"/>
    </source>
</evidence>
<organism evidence="1 2">
    <name type="scientific">Caproicibacterium lactatifermentans</name>
    <dbReference type="NCBI Taxonomy" id="2666138"/>
    <lineage>
        <taxon>Bacteria</taxon>
        <taxon>Bacillati</taxon>
        <taxon>Bacillota</taxon>
        <taxon>Clostridia</taxon>
        <taxon>Eubacteriales</taxon>
        <taxon>Oscillospiraceae</taxon>
        <taxon>Caproicibacterium</taxon>
    </lineage>
</organism>
<protein>
    <submittedName>
        <fullName evidence="1">Cytidylate kinase-like family protein</fullName>
    </submittedName>
</protein>
<dbReference type="AlphaFoldDB" id="A0A859DTF0"/>
<reference evidence="1 2" key="1">
    <citation type="submission" date="2019-11" db="EMBL/GenBank/DDBJ databases">
        <authorList>
            <person name="Ren C."/>
            <person name="Wang H."/>
            <person name="Xu Y."/>
        </authorList>
    </citation>
    <scope>NUCLEOTIDE SEQUENCE [LARGE SCALE GENOMIC DNA]</scope>
    <source>
        <strain evidence="1 2">LBM 19010</strain>
    </source>
</reference>
<gene>
    <name evidence="1" type="ORF">GJQ69_04510</name>
</gene>
<sequence>MQENRAKCMKLAERIYELDGEVYQCLGSSLGRVFTGSRDECVESLAELMCGSRKSYLLRSEMALVANMARTIPDEETRARLMAEYNNILVEIKSIPTSFGTVDILDESRAKLNAIHLHERFTDKDHLIVCISRTLGCAGTDIGFALANALKINFYDQKIFNTVLEHLDADKNSIEDISSANAVPNKVRKPQKGQTLDNFHRYHGLPENDAVFFNLSGLLCEMAAKEDFVVMGRCADVILTGGRIPHVSVFITAPFEQRVRRVMKTHSLDRKHASNLLKQLDHKRSKYYHFFTGRKWGDPENYDLCINSASYGIQGSVEMISRMIDQNGLYRR</sequence>
<dbReference type="GO" id="GO:0016301">
    <property type="term" value="F:kinase activity"/>
    <property type="evidence" value="ECO:0007669"/>
    <property type="project" value="UniProtKB-KW"/>
</dbReference>
<dbReference type="SUPFAM" id="SSF52540">
    <property type="entry name" value="P-loop containing nucleoside triphosphate hydrolases"/>
    <property type="match status" value="1"/>
</dbReference>
<accession>A0A859DTF0</accession>
<dbReference type="EMBL" id="CP046051">
    <property type="protein sequence ID" value="QKN24775.1"/>
    <property type="molecule type" value="Genomic_DNA"/>
</dbReference>
<dbReference type="KEGG" id="clf:GJQ69_04510"/>
<dbReference type="Gene3D" id="3.40.50.300">
    <property type="entry name" value="P-loop containing nucleotide triphosphate hydrolases"/>
    <property type="match status" value="1"/>
</dbReference>
<keyword evidence="1" id="KW-0808">Transferase</keyword>
<dbReference type="InterPro" id="IPR027417">
    <property type="entry name" value="P-loop_NTPase"/>
</dbReference>
<dbReference type="Pfam" id="PF13189">
    <property type="entry name" value="Cytidylate_kin2"/>
    <property type="match status" value="1"/>
</dbReference>
<name>A0A859DTF0_9FIRM</name>
<dbReference type="Proteomes" id="UP000501316">
    <property type="component" value="Chromosome"/>
</dbReference>